<comment type="similarity">
    <text evidence="1 2">Belongs to the OprB family.</text>
</comment>
<dbReference type="InterPro" id="IPR001119">
    <property type="entry name" value="SLH_dom"/>
</dbReference>
<dbReference type="Pfam" id="PF04966">
    <property type="entry name" value="OprB"/>
    <property type="match status" value="1"/>
</dbReference>
<dbReference type="Pfam" id="PF00395">
    <property type="entry name" value="SLH"/>
    <property type="match status" value="1"/>
</dbReference>
<name>A0ABR8GYY0_9CYAN</name>
<dbReference type="NCBIfam" id="NF033921">
    <property type="entry name" value="por_somb"/>
    <property type="match status" value="1"/>
</dbReference>
<dbReference type="InterPro" id="IPR007049">
    <property type="entry name" value="Carb-sel_porin_OprB"/>
</dbReference>
<dbReference type="InterPro" id="IPR047684">
    <property type="entry name" value="Por_som-like"/>
</dbReference>
<proteinExistence type="inferred from homology"/>
<accession>A0ABR8GYY0</accession>
<evidence type="ECO:0000256" key="2">
    <source>
        <dbReference type="RuleBase" id="RU363072"/>
    </source>
</evidence>
<dbReference type="EMBL" id="JACJTA010000107">
    <property type="protein sequence ID" value="MBD2608745.1"/>
    <property type="molecule type" value="Genomic_DNA"/>
</dbReference>
<keyword evidence="6" id="KW-1185">Reference proteome</keyword>
<dbReference type="PANTHER" id="PTHR43308">
    <property type="entry name" value="OUTER MEMBRANE PROTEIN ALPHA-RELATED"/>
    <property type="match status" value="1"/>
</dbReference>
<comment type="caution">
    <text evidence="5">The sequence shown here is derived from an EMBL/GenBank/DDBJ whole genome shotgun (WGS) entry which is preliminary data.</text>
</comment>
<organism evidence="5 6">
    <name type="scientific">Scytonema hofmannii FACHB-248</name>
    <dbReference type="NCBI Taxonomy" id="1842502"/>
    <lineage>
        <taxon>Bacteria</taxon>
        <taxon>Bacillati</taxon>
        <taxon>Cyanobacteriota</taxon>
        <taxon>Cyanophyceae</taxon>
        <taxon>Nostocales</taxon>
        <taxon>Scytonemataceae</taxon>
        <taxon>Scytonema</taxon>
    </lineage>
</organism>
<reference evidence="5 6" key="1">
    <citation type="journal article" date="2020" name="ISME J.">
        <title>Comparative genomics reveals insights into cyanobacterial evolution and habitat adaptation.</title>
        <authorList>
            <person name="Chen M.Y."/>
            <person name="Teng W.K."/>
            <person name="Zhao L."/>
            <person name="Hu C.X."/>
            <person name="Zhou Y.K."/>
            <person name="Han B.P."/>
            <person name="Song L.R."/>
            <person name="Shu W.S."/>
        </authorList>
    </citation>
    <scope>NUCLEOTIDE SEQUENCE [LARGE SCALE GENOMIC DNA]</scope>
    <source>
        <strain evidence="5 6">FACHB-248</strain>
    </source>
</reference>
<dbReference type="PANTHER" id="PTHR43308:SF1">
    <property type="entry name" value="OUTER MEMBRANE PROTEIN ALPHA"/>
    <property type="match status" value="1"/>
</dbReference>
<sequence>MNLEGETRETRGQGDKGTRGQGEKMPNAQCPMPNAHCLIANVDSDSEFLTQQTSVSQLSDVQPTDWAYQALRSLMERYNVISGFPDNTFKGNRPLSRNEFAAGLAATLDKVEGLIATAIGDQYIQEDIITLRRLQKEYRSALDDLHKRVSTTSDLVNYLEARQFSTTTTLKGQLIFAPTSGSDANSTIVARSRLNLNTSFNEKDLLVTQLESGNNGGDAINLAQQKNSNNLANSGFIGNYGGLDYSNVDENLHLRRLYYSFRPSPDLAVTVGAKMLPRDFIDRNKYANNEAVDFSSTFFINNPLIVQNQIDREGGAGAAIAWKPKNSKFTVRSLYIAGNANQSNSTTDGGLFGDRHQASVEVEYSPSSRFALRLQYTNAEINNTDINAFGVNAEYSLNRNTGIFTRLGVGNYQGFNTAINQNIDLQPLSWAIGVGLRNLVLPGTVAGVAIGQPFVAEGFGDATQTNFEAFYNLQLNDNVSITPILSLVSNPNNDSSNGTIWQSTLRTVFSF</sequence>
<evidence type="ECO:0000256" key="1">
    <source>
        <dbReference type="ARBA" id="ARBA00008769"/>
    </source>
</evidence>
<feature type="domain" description="SLH" evidence="4">
    <location>
        <begin position="54"/>
        <end position="118"/>
    </location>
</feature>
<evidence type="ECO:0000259" key="4">
    <source>
        <dbReference type="PROSITE" id="PS51272"/>
    </source>
</evidence>
<protein>
    <submittedName>
        <fullName evidence="5">Carbohydrate porin</fullName>
    </submittedName>
</protein>
<evidence type="ECO:0000256" key="3">
    <source>
        <dbReference type="SAM" id="MobiDB-lite"/>
    </source>
</evidence>
<feature type="compositionally biased region" description="Basic and acidic residues" evidence="3">
    <location>
        <begin position="1"/>
        <end position="22"/>
    </location>
</feature>
<dbReference type="InterPro" id="IPR051465">
    <property type="entry name" value="Cell_Envelope_Struct_Comp"/>
</dbReference>
<feature type="region of interest" description="Disordered" evidence="3">
    <location>
        <begin position="1"/>
        <end position="31"/>
    </location>
</feature>
<evidence type="ECO:0000313" key="6">
    <source>
        <dbReference type="Proteomes" id="UP000660380"/>
    </source>
</evidence>
<gene>
    <name evidence="5" type="ORF">H6G81_30575</name>
</gene>
<dbReference type="Proteomes" id="UP000660380">
    <property type="component" value="Unassembled WGS sequence"/>
</dbReference>
<dbReference type="Gene3D" id="2.40.160.180">
    <property type="entry name" value="Carbohydrate-selective porin OprB"/>
    <property type="match status" value="1"/>
</dbReference>
<dbReference type="InterPro" id="IPR038673">
    <property type="entry name" value="OprB_sf"/>
</dbReference>
<dbReference type="PROSITE" id="PS51272">
    <property type="entry name" value="SLH"/>
    <property type="match status" value="1"/>
</dbReference>
<evidence type="ECO:0000313" key="5">
    <source>
        <dbReference type="EMBL" id="MBD2608745.1"/>
    </source>
</evidence>